<evidence type="ECO:0000256" key="2">
    <source>
        <dbReference type="ARBA" id="ARBA00022692"/>
    </source>
</evidence>
<keyword evidence="8" id="KW-1185">Reference proteome</keyword>
<dbReference type="KEGG" id="sbae:DSM104329_00207"/>
<dbReference type="InterPro" id="IPR020846">
    <property type="entry name" value="MFS_dom"/>
</dbReference>
<dbReference type="InterPro" id="IPR011701">
    <property type="entry name" value="MFS"/>
</dbReference>
<feature type="transmembrane region" description="Helical" evidence="5">
    <location>
        <begin position="73"/>
        <end position="94"/>
    </location>
</feature>
<dbReference type="InterPro" id="IPR036259">
    <property type="entry name" value="MFS_trans_sf"/>
</dbReference>
<proteinExistence type="predicted"/>
<reference evidence="7" key="1">
    <citation type="journal article" date="2022" name="Int. J. Syst. Evol. Microbiol.">
        <title>Pseudomonas aegrilactucae sp. nov. and Pseudomonas morbosilactucae sp. nov., pathogens causing bacterial rot of lettuce in Japan.</title>
        <authorList>
            <person name="Sawada H."/>
            <person name="Fujikawa T."/>
            <person name="Satou M."/>
        </authorList>
    </citation>
    <scope>NUCLEOTIDE SEQUENCE</scope>
    <source>
        <strain evidence="7">0166_1</strain>
    </source>
</reference>
<feature type="transmembrane region" description="Helical" evidence="5">
    <location>
        <begin position="162"/>
        <end position="181"/>
    </location>
</feature>
<feature type="transmembrane region" description="Helical" evidence="5">
    <location>
        <begin position="335"/>
        <end position="354"/>
    </location>
</feature>
<dbReference type="PANTHER" id="PTHR23521">
    <property type="entry name" value="TRANSPORTER MFS SUPERFAMILY"/>
    <property type="match status" value="1"/>
</dbReference>
<dbReference type="Proteomes" id="UP001162834">
    <property type="component" value="Chromosome"/>
</dbReference>
<dbReference type="SUPFAM" id="SSF103473">
    <property type="entry name" value="MFS general substrate transporter"/>
    <property type="match status" value="1"/>
</dbReference>
<dbReference type="EMBL" id="CP087164">
    <property type="protein sequence ID" value="UGS33842.1"/>
    <property type="molecule type" value="Genomic_DNA"/>
</dbReference>
<feature type="domain" description="Major facilitator superfamily (MFS) profile" evidence="6">
    <location>
        <begin position="35"/>
        <end position="428"/>
    </location>
</feature>
<keyword evidence="4 5" id="KW-0472">Membrane</keyword>
<feature type="transmembrane region" description="Helical" evidence="5">
    <location>
        <begin position="366"/>
        <end position="386"/>
    </location>
</feature>
<dbReference type="GO" id="GO:0022857">
    <property type="term" value="F:transmembrane transporter activity"/>
    <property type="evidence" value="ECO:0007669"/>
    <property type="project" value="InterPro"/>
</dbReference>
<dbReference type="Gene3D" id="1.20.1250.20">
    <property type="entry name" value="MFS general substrate transporter like domains"/>
    <property type="match status" value="1"/>
</dbReference>
<evidence type="ECO:0000256" key="3">
    <source>
        <dbReference type="ARBA" id="ARBA00022989"/>
    </source>
</evidence>
<dbReference type="PANTHER" id="PTHR23521:SF3">
    <property type="entry name" value="MFS TRANSPORTER"/>
    <property type="match status" value="1"/>
</dbReference>
<dbReference type="AlphaFoldDB" id="A0A9E6XSC2"/>
<dbReference type="GO" id="GO:0005886">
    <property type="term" value="C:plasma membrane"/>
    <property type="evidence" value="ECO:0007669"/>
    <property type="project" value="UniProtKB-SubCell"/>
</dbReference>
<keyword evidence="3 5" id="KW-1133">Transmembrane helix</keyword>
<feature type="transmembrane region" description="Helical" evidence="5">
    <location>
        <begin position="310"/>
        <end position="329"/>
    </location>
</feature>
<evidence type="ECO:0000259" key="6">
    <source>
        <dbReference type="PROSITE" id="PS50850"/>
    </source>
</evidence>
<comment type="subcellular location">
    <subcellularLocation>
        <location evidence="1">Cell membrane</location>
        <topology evidence="1">Multi-pass membrane protein</topology>
    </subcellularLocation>
</comment>
<evidence type="ECO:0000256" key="4">
    <source>
        <dbReference type="ARBA" id="ARBA00023136"/>
    </source>
</evidence>
<dbReference type="Pfam" id="PF07690">
    <property type="entry name" value="MFS_1"/>
    <property type="match status" value="1"/>
</dbReference>
<feature type="transmembrane region" description="Helical" evidence="5">
    <location>
        <begin position="398"/>
        <end position="416"/>
    </location>
</feature>
<feature type="transmembrane region" description="Helical" evidence="5">
    <location>
        <begin position="132"/>
        <end position="150"/>
    </location>
</feature>
<dbReference type="PROSITE" id="PS50850">
    <property type="entry name" value="MFS"/>
    <property type="match status" value="1"/>
</dbReference>
<feature type="transmembrane region" description="Helical" evidence="5">
    <location>
        <begin position="106"/>
        <end position="126"/>
    </location>
</feature>
<evidence type="ECO:0000256" key="1">
    <source>
        <dbReference type="ARBA" id="ARBA00004651"/>
    </source>
</evidence>
<feature type="transmembrane region" description="Helical" evidence="5">
    <location>
        <begin position="238"/>
        <end position="258"/>
    </location>
</feature>
<evidence type="ECO:0000256" key="5">
    <source>
        <dbReference type="SAM" id="Phobius"/>
    </source>
</evidence>
<feature type="transmembrane region" description="Helical" evidence="5">
    <location>
        <begin position="278"/>
        <end position="298"/>
    </location>
</feature>
<protein>
    <recommendedName>
        <fullName evidence="6">Major facilitator superfamily (MFS) profile domain-containing protein</fullName>
    </recommendedName>
</protein>
<gene>
    <name evidence="7" type="ORF">DSM104329_00207</name>
</gene>
<feature type="transmembrane region" description="Helical" evidence="5">
    <location>
        <begin position="193"/>
        <end position="211"/>
    </location>
</feature>
<keyword evidence="2 5" id="KW-0812">Transmembrane</keyword>
<name>A0A9E6XSC2_9ACTN</name>
<feature type="transmembrane region" description="Helical" evidence="5">
    <location>
        <begin position="39"/>
        <end position="61"/>
    </location>
</feature>
<evidence type="ECO:0000313" key="7">
    <source>
        <dbReference type="EMBL" id="UGS33842.1"/>
    </source>
</evidence>
<accession>A0A9E6XSC2</accession>
<sequence>MRPAVLAGTGTGSLTLVTRVPAADPATDGLPAGTARRQLGLVAAVQVLAMSVWFSTAAVVPSLEREWEISSAGAAWLTTAVQVGFVAGAVVSAAINLSDRVSVPRLIAACAVAAGAANLLVALVAGGLEAAIVLRFATGIALAGVYPAGVKLMASWFRTGRGAAMGALVGALTLGSAMPHLVNGLGGLPWEEVLIVTSLLAFAAGGAALRLREGPLLGAGAPLHPAYVREMFLDRFQLRVNLGYFGHMWELYAFWTWLPAYLLASLEAWDPRTDWRVGAGLAAFAVIGVAGAAGCIAGGLAARRAGSARVAFLAMVVSAACCVLSGLVFGVGPWLLLPFLMVWGFAVIADSAQFSAALSDAADPRYVGTALAAQMAIGFIITVATIRLLPLLADQVGWRWSLTALAAGPAFGAAAIRTVSSTRPARGA</sequence>
<dbReference type="RefSeq" id="WP_259313534.1">
    <property type="nucleotide sequence ID" value="NZ_CP087164.1"/>
</dbReference>
<evidence type="ECO:0000313" key="8">
    <source>
        <dbReference type="Proteomes" id="UP001162834"/>
    </source>
</evidence>
<organism evidence="7 8">
    <name type="scientific">Capillimicrobium parvum</name>
    <dbReference type="NCBI Taxonomy" id="2884022"/>
    <lineage>
        <taxon>Bacteria</taxon>
        <taxon>Bacillati</taxon>
        <taxon>Actinomycetota</taxon>
        <taxon>Thermoleophilia</taxon>
        <taxon>Solirubrobacterales</taxon>
        <taxon>Capillimicrobiaceae</taxon>
        <taxon>Capillimicrobium</taxon>
    </lineage>
</organism>